<evidence type="ECO:0000256" key="1">
    <source>
        <dbReference type="SAM" id="Phobius"/>
    </source>
</evidence>
<keyword evidence="1" id="KW-0812">Transmembrane</keyword>
<name>A0ABP6YAE5_9PSEU</name>
<reference evidence="3" key="1">
    <citation type="journal article" date="2019" name="Int. J. Syst. Evol. Microbiol.">
        <title>The Global Catalogue of Microorganisms (GCM) 10K type strain sequencing project: providing services to taxonomists for standard genome sequencing and annotation.</title>
        <authorList>
            <consortium name="The Broad Institute Genomics Platform"/>
            <consortium name="The Broad Institute Genome Sequencing Center for Infectious Disease"/>
            <person name="Wu L."/>
            <person name="Ma J."/>
        </authorList>
    </citation>
    <scope>NUCLEOTIDE SEQUENCE [LARGE SCALE GENOMIC DNA]</scope>
    <source>
        <strain evidence="3">JCM 16898</strain>
    </source>
</reference>
<dbReference type="EMBL" id="BAAAZN010000024">
    <property type="protein sequence ID" value="GAA3579966.1"/>
    <property type="molecule type" value="Genomic_DNA"/>
</dbReference>
<sequence length="277" mass="28422">MRGCGVRAAIAAVVVVLVAVVVVVVVLSRGGEVKTPGCTVTVPKAAKDQDTSQYTLQPQQMSNAAVIAAVAGKEGLPARAVMIALATALQESKLRNLPGGDRDSVGLFQQRPSQGWGTPEQLQDPVYAATAFYARLAKLSGWQNLPITEAAQEVQRSGAPDAYAQWEPVAGAAAGAFTGQYPAAMTCRNIAVGPAEADLVNTANAELGTARLSGAHPPAEGWRIASWLVARAAAVGVDKVSFAGQTWTAESGAWAADPDAGQNLALHRVPATSSGSG</sequence>
<gene>
    <name evidence="2" type="ORF">GCM10022222_75950</name>
</gene>
<protein>
    <submittedName>
        <fullName evidence="2">Uncharacterized protein</fullName>
    </submittedName>
</protein>
<evidence type="ECO:0000313" key="3">
    <source>
        <dbReference type="Proteomes" id="UP001500689"/>
    </source>
</evidence>
<feature type="transmembrane region" description="Helical" evidence="1">
    <location>
        <begin position="6"/>
        <end position="27"/>
    </location>
</feature>
<accession>A0ABP6YAE5</accession>
<keyword evidence="1" id="KW-1133">Transmembrane helix</keyword>
<keyword evidence="1" id="KW-0472">Membrane</keyword>
<comment type="caution">
    <text evidence="2">The sequence shown here is derived from an EMBL/GenBank/DDBJ whole genome shotgun (WGS) entry which is preliminary data.</text>
</comment>
<dbReference type="Proteomes" id="UP001500689">
    <property type="component" value="Unassembled WGS sequence"/>
</dbReference>
<organism evidence="2 3">
    <name type="scientific">Amycolatopsis ultiminotia</name>
    <dbReference type="NCBI Taxonomy" id="543629"/>
    <lineage>
        <taxon>Bacteria</taxon>
        <taxon>Bacillati</taxon>
        <taxon>Actinomycetota</taxon>
        <taxon>Actinomycetes</taxon>
        <taxon>Pseudonocardiales</taxon>
        <taxon>Pseudonocardiaceae</taxon>
        <taxon>Amycolatopsis</taxon>
    </lineage>
</organism>
<proteinExistence type="predicted"/>
<evidence type="ECO:0000313" key="2">
    <source>
        <dbReference type="EMBL" id="GAA3579966.1"/>
    </source>
</evidence>
<keyword evidence="3" id="KW-1185">Reference proteome</keyword>